<organism evidence="1 2">
    <name type="scientific">Sphagnum jensenii</name>
    <dbReference type="NCBI Taxonomy" id="128206"/>
    <lineage>
        <taxon>Eukaryota</taxon>
        <taxon>Viridiplantae</taxon>
        <taxon>Streptophyta</taxon>
        <taxon>Embryophyta</taxon>
        <taxon>Bryophyta</taxon>
        <taxon>Sphagnophytina</taxon>
        <taxon>Sphagnopsida</taxon>
        <taxon>Sphagnales</taxon>
        <taxon>Sphagnaceae</taxon>
        <taxon>Sphagnum</taxon>
    </lineage>
</organism>
<reference evidence="1 2" key="1">
    <citation type="submission" date="2024-02" db="EMBL/GenBank/DDBJ databases">
        <authorList>
            <consortium name="ELIXIR-Norway"/>
            <consortium name="Elixir Norway"/>
        </authorList>
    </citation>
    <scope>NUCLEOTIDE SEQUENCE [LARGE SCALE GENOMIC DNA]</scope>
</reference>
<name>A0ABP0VRL5_9BRYO</name>
<proteinExistence type="predicted"/>
<keyword evidence="2" id="KW-1185">Reference proteome</keyword>
<accession>A0ABP0VRL5</accession>
<gene>
    <name evidence="1" type="ORF">CSSPJE1EN1_LOCUS1183</name>
</gene>
<dbReference type="EMBL" id="OZ020096">
    <property type="protein sequence ID" value="CAK9255705.1"/>
    <property type="molecule type" value="Genomic_DNA"/>
</dbReference>
<protein>
    <submittedName>
        <fullName evidence="1">Uncharacterized protein</fullName>
    </submittedName>
</protein>
<sequence length="162" mass="18491">MGSLPCFSKWRFIKYARSGTLCRRVVFCPAFWSVGNGTRFCVLRVEICQQSVFMRWNRGRSCESMPAIILCFVPTNFMQSCADLSSIICADLLYLGGERCRCESSNKAWQSADGKTKRNCLHQQFGADSPHLHLMFVGWLLRRHGGCRPVLQTLLKLFQSHS</sequence>
<dbReference type="Proteomes" id="UP001497444">
    <property type="component" value="Chromosome 1"/>
</dbReference>
<evidence type="ECO:0000313" key="1">
    <source>
        <dbReference type="EMBL" id="CAK9255705.1"/>
    </source>
</evidence>
<evidence type="ECO:0000313" key="2">
    <source>
        <dbReference type="Proteomes" id="UP001497444"/>
    </source>
</evidence>